<evidence type="ECO:0000256" key="3">
    <source>
        <dbReference type="ARBA" id="ARBA00022448"/>
    </source>
</evidence>
<evidence type="ECO:0000256" key="13">
    <source>
        <dbReference type="RuleBase" id="RU362091"/>
    </source>
</evidence>
<keyword evidence="10 14" id="KW-0472">Membrane</keyword>
<evidence type="ECO:0000313" key="16">
    <source>
        <dbReference type="Proteomes" id="UP000007267"/>
    </source>
</evidence>
<dbReference type="HOGENOM" id="CLU_1726430_0_0_1"/>
<keyword evidence="3" id="KW-0813">Transport</keyword>
<comment type="subcellular location">
    <subcellularLocation>
        <location evidence="1">Membrane</location>
        <topology evidence="1">Multi-pass membrane protein</topology>
    </subcellularLocation>
</comment>
<evidence type="ECO:0000256" key="7">
    <source>
        <dbReference type="ARBA" id="ARBA00022989"/>
    </source>
</evidence>
<dbReference type="InterPro" id="IPR001734">
    <property type="entry name" value="Na/solute_symporter"/>
</dbReference>
<dbReference type="GO" id="GO:0007274">
    <property type="term" value="P:neuromuscular synaptic transmission"/>
    <property type="evidence" value="ECO:0007669"/>
    <property type="project" value="TreeGrafter"/>
</dbReference>
<dbReference type="GeneTree" id="ENSGT00690000101915"/>
<dbReference type="GO" id="GO:0008292">
    <property type="term" value="P:acetylcholine biosynthetic process"/>
    <property type="evidence" value="ECO:0007669"/>
    <property type="project" value="TreeGrafter"/>
</dbReference>
<keyword evidence="8" id="KW-0915">Sodium</keyword>
<evidence type="ECO:0000256" key="8">
    <source>
        <dbReference type="ARBA" id="ARBA00023053"/>
    </source>
</evidence>
<keyword evidence="6" id="KW-0530">Neurotransmitter biosynthesis</keyword>
<protein>
    <recommendedName>
        <fullName evidence="17">Solute carrier family 5 member 7</fullName>
    </recommendedName>
</protein>
<dbReference type="Ensembl" id="ENSPSIT00000013285.1">
    <property type="protein sequence ID" value="ENSPSIP00000013222.1"/>
    <property type="gene ID" value="ENSPSIG00000011899.1"/>
</dbReference>
<dbReference type="AlphaFoldDB" id="K7FYW2"/>
<evidence type="ECO:0000256" key="14">
    <source>
        <dbReference type="SAM" id="Phobius"/>
    </source>
</evidence>
<dbReference type="PROSITE" id="PS50283">
    <property type="entry name" value="NA_SOLUT_SYMP_3"/>
    <property type="match status" value="1"/>
</dbReference>
<dbReference type="GO" id="GO:0005886">
    <property type="term" value="C:plasma membrane"/>
    <property type="evidence" value="ECO:0007669"/>
    <property type="project" value="TreeGrafter"/>
</dbReference>
<dbReference type="PANTHER" id="PTHR45897:SF2">
    <property type="entry name" value="HIGH AFFINITY CHOLINE TRANSPORTER 1"/>
    <property type="match status" value="1"/>
</dbReference>
<evidence type="ECO:0000256" key="6">
    <source>
        <dbReference type="ARBA" id="ARBA00022979"/>
    </source>
</evidence>
<keyword evidence="11" id="KW-0325">Glycoprotein</keyword>
<reference evidence="15" key="4">
    <citation type="submission" date="2025-09" db="UniProtKB">
        <authorList>
            <consortium name="Ensembl"/>
        </authorList>
    </citation>
    <scope>IDENTIFICATION</scope>
</reference>
<dbReference type="GO" id="GO:0045202">
    <property type="term" value="C:synapse"/>
    <property type="evidence" value="ECO:0007669"/>
    <property type="project" value="TreeGrafter"/>
</dbReference>
<dbReference type="EMBL" id="AGCU01029502">
    <property type="status" value="NOT_ANNOTATED_CDS"/>
    <property type="molecule type" value="Genomic_DNA"/>
</dbReference>
<evidence type="ECO:0000256" key="5">
    <source>
        <dbReference type="ARBA" id="ARBA00022847"/>
    </source>
</evidence>
<dbReference type="GO" id="GO:0030425">
    <property type="term" value="C:dendrite"/>
    <property type="evidence" value="ECO:0007669"/>
    <property type="project" value="TreeGrafter"/>
</dbReference>
<reference evidence="15" key="3">
    <citation type="submission" date="2025-08" db="UniProtKB">
        <authorList>
            <consortium name="Ensembl"/>
        </authorList>
    </citation>
    <scope>IDENTIFICATION</scope>
</reference>
<dbReference type="Proteomes" id="UP000007267">
    <property type="component" value="Unassembled WGS sequence"/>
</dbReference>
<dbReference type="GO" id="GO:0005307">
    <property type="term" value="F:choline:sodium symporter activity"/>
    <property type="evidence" value="ECO:0007669"/>
    <property type="project" value="TreeGrafter"/>
</dbReference>
<dbReference type="GO" id="GO:0007271">
    <property type="term" value="P:synaptic transmission, cholinergic"/>
    <property type="evidence" value="ECO:0007669"/>
    <property type="project" value="TreeGrafter"/>
</dbReference>
<dbReference type="Pfam" id="PF00474">
    <property type="entry name" value="SSF"/>
    <property type="match status" value="1"/>
</dbReference>
<keyword evidence="4 14" id="KW-0812">Transmembrane</keyword>
<name>K7FYW2_PELSI</name>
<comment type="similarity">
    <text evidence="2 13">Belongs to the sodium:solute symporter (SSF) (TC 2.A.21) family.</text>
</comment>
<evidence type="ECO:0000256" key="9">
    <source>
        <dbReference type="ARBA" id="ARBA00023065"/>
    </source>
</evidence>
<evidence type="ECO:0000256" key="1">
    <source>
        <dbReference type="ARBA" id="ARBA00004141"/>
    </source>
</evidence>
<keyword evidence="16" id="KW-1185">Reference proteome</keyword>
<feature type="transmembrane region" description="Helical" evidence="14">
    <location>
        <begin position="127"/>
        <end position="149"/>
    </location>
</feature>
<keyword evidence="12" id="KW-0739">Sodium transport</keyword>
<evidence type="ECO:0000256" key="10">
    <source>
        <dbReference type="ARBA" id="ARBA00023136"/>
    </source>
</evidence>
<feature type="transmembrane region" description="Helical" evidence="14">
    <location>
        <begin position="48"/>
        <end position="68"/>
    </location>
</feature>
<dbReference type="PANTHER" id="PTHR45897">
    <property type="entry name" value="HIGH-AFFINITY CHOLINE TRANSPORTER 1"/>
    <property type="match status" value="1"/>
</dbReference>
<dbReference type="GO" id="GO:0043204">
    <property type="term" value="C:perikaryon"/>
    <property type="evidence" value="ECO:0007669"/>
    <property type="project" value="TreeGrafter"/>
</dbReference>
<evidence type="ECO:0008006" key="17">
    <source>
        <dbReference type="Google" id="ProtNLM"/>
    </source>
</evidence>
<dbReference type="InterPro" id="IPR052244">
    <property type="entry name" value="Choline_transporter"/>
</dbReference>
<evidence type="ECO:0000313" key="15">
    <source>
        <dbReference type="Ensembl" id="ENSPSIP00000013222.1"/>
    </source>
</evidence>
<dbReference type="eggNOG" id="KOG3761">
    <property type="taxonomic scope" value="Eukaryota"/>
</dbReference>
<feature type="transmembrane region" description="Helical" evidence="14">
    <location>
        <begin position="6"/>
        <end position="27"/>
    </location>
</feature>
<dbReference type="Gene3D" id="1.20.1730.10">
    <property type="entry name" value="Sodium/glucose cotransporter"/>
    <property type="match status" value="1"/>
</dbReference>
<dbReference type="GO" id="GO:0030424">
    <property type="term" value="C:axon"/>
    <property type="evidence" value="ECO:0007669"/>
    <property type="project" value="TreeGrafter"/>
</dbReference>
<feature type="transmembrane region" description="Helical" evidence="14">
    <location>
        <begin position="88"/>
        <end position="106"/>
    </location>
</feature>
<keyword evidence="9" id="KW-0406">Ion transport</keyword>
<reference evidence="16" key="1">
    <citation type="submission" date="2011-10" db="EMBL/GenBank/DDBJ databases">
        <authorList>
            <consortium name="Soft-shell Turtle Genome Consortium"/>
        </authorList>
    </citation>
    <scope>NUCLEOTIDE SEQUENCE [LARGE SCALE GENOMIC DNA]</scope>
    <source>
        <strain evidence="16">Daiwa-1</strain>
    </source>
</reference>
<evidence type="ECO:0000256" key="4">
    <source>
        <dbReference type="ARBA" id="ARBA00022692"/>
    </source>
</evidence>
<sequence>MPFHVEGLVAIIVFYLAILLVGIWAAWKTKNSGSDGDRREAIIVGGRDIGLLVGGFTMTATWVGGGYINGTAEAVYVPGYGLAWAQAPIGYSLSLVLGGLFFAKPMRSKGYVTMLDPFQQLYGKRMGGLLFIPALMGEMFWAAAIFSALGKRSAGITLVH</sequence>
<dbReference type="STRING" id="13735.ENSPSIP00000013222"/>
<dbReference type="EMBL" id="AGCU01029501">
    <property type="status" value="NOT_ANNOTATED_CDS"/>
    <property type="molecule type" value="Genomic_DNA"/>
</dbReference>
<accession>K7FYW2</accession>
<evidence type="ECO:0000256" key="11">
    <source>
        <dbReference type="ARBA" id="ARBA00023180"/>
    </source>
</evidence>
<evidence type="ECO:0000256" key="2">
    <source>
        <dbReference type="ARBA" id="ARBA00006434"/>
    </source>
</evidence>
<proteinExistence type="inferred from homology"/>
<dbReference type="InterPro" id="IPR038377">
    <property type="entry name" value="Na/Glc_symporter_sf"/>
</dbReference>
<evidence type="ECO:0000256" key="12">
    <source>
        <dbReference type="ARBA" id="ARBA00023201"/>
    </source>
</evidence>
<dbReference type="OMA" id="IEVILEW"/>
<organism evidence="15 16">
    <name type="scientific">Pelodiscus sinensis</name>
    <name type="common">Chinese softshell turtle</name>
    <name type="synonym">Trionyx sinensis</name>
    <dbReference type="NCBI Taxonomy" id="13735"/>
    <lineage>
        <taxon>Eukaryota</taxon>
        <taxon>Metazoa</taxon>
        <taxon>Chordata</taxon>
        <taxon>Craniata</taxon>
        <taxon>Vertebrata</taxon>
        <taxon>Euteleostomi</taxon>
        <taxon>Archelosauria</taxon>
        <taxon>Testudinata</taxon>
        <taxon>Testudines</taxon>
        <taxon>Cryptodira</taxon>
        <taxon>Trionychia</taxon>
        <taxon>Trionychidae</taxon>
        <taxon>Pelodiscus</taxon>
    </lineage>
</organism>
<keyword evidence="5" id="KW-0769">Symport</keyword>
<reference evidence="16" key="2">
    <citation type="journal article" date="2013" name="Nat. Genet.">
        <title>The draft genomes of soft-shell turtle and green sea turtle yield insights into the development and evolution of the turtle-specific body plan.</title>
        <authorList>
            <person name="Wang Z."/>
            <person name="Pascual-Anaya J."/>
            <person name="Zadissa A."/>
            <person name="Li W."/>
            <person name="Niimura Y."/>
            <person name="Huang Z."/>
            <person name="Li C."/>
            <person name="White S."/>
            <person name="Xiong Z."/>
            <person name="Fang D."/>
            <person name="Wang B."/>
            <person name="Ming Y."/>
            <person name="Chen Y."/>
            <person name="Zheng Y."/>
            <person name="Kuraku S."/>
            <person name="Pignatelli M."/>
            <person name="Herrero J."/>
            <person name="Beal K."/>
            <person name="Nozawa M."/>
            <person name="Li Q."/>
            <person name="Wang J."/>
            <person name="Zhang H."/>
            <person name="Yu L."/>
            <person name="Shigenobu S."/>
            <person name="Wang J."/>
            <person name="Liu J."/>
            <person name="Flicek P."/>
            <person name="Searle S."/>
            <person name="Wang J."/>
            <person name="Kuratani S."/>
            <person name="Yin Y."/>
            <person name="Aken B."/>
            <person name="Zhang G."/>
            <person name="Irie N."/>
        </authorList>
    </citation>
    <scope>NUCLEOTIDE SEQUENCE [LARGE SCALE GENOMIC DNA]</scope>
    <source>
        <strain evidence="16">Daiwa-1</strain>
    </source>
</reference>
<keyword evidence="7 14" id="KW-1133">Transmembrane helix</keyword>